<evidence type="ECO:0000256" key="1">
    <source>
        <dbReference type="SAM" id="MobiDB-lite"/>
    </source>
</evidence>
<feature type="compositionally biased region" description="Acidic residues" evidence="1">
    <location>
        <begin position="672"/>
        <end position="702"/>
    </location>
</feature>
<accession>A0A1M3TPQ1</accession>
<proteinExistence type="predicted"/>
<evidence type="ECO:0000313" key="2">
    <source>
        <dbReference type="EMBL" id="OJZ88572.1"/>
    </source>
</evidence>
<sequence length="734" mass="82369">MAYFQEQETDEDASYDPNIEEDENISKLDVLRFEGADTIVFIDPPSYVPNRSLQPQSEASIPHYVHSHTLLDTKSPYFTKLFDPRRQARMIKRSEFLGNLPDGIKYVINLTPPSTDDEAVAFTTELSCPLGIRTWTRELSRLDLPVDCVGGEDEGIETEGGSKKSALPSEYSDSRHRTGIVHILQALGGVNPCLDTPCKLWTFFALAKVFGIATIGHIKIHILTWLYDGTNACFIELHPEITYRIARGIECDYLCQDSFTVLVGEEALLRLANAGKPPRLQWPEVTFHGRQREPLDDEVRQRIEYASQSLVDRILEEFIQLTGSQMDWLLQLPSTMMISRHIDDCAEHCSLASDLLSSLKLYVRGHIVANMTRSVDTRSSRLNHYIDPCNYPEHDYTNSYNNMRYVERIISKTFWRTVRGEGYSDCLRKPDEKFRDMTIADLGGHLHLFQTENEAKLSYVSLEDILLAVNQFNNHVDFDSPKFVQREWGGGDIFIEKRGGRLPDLDSDFETDETPEETATESSMASVFDPIVFLQQVRTSLGDLTERMAKGCRQGAHFKLTDTITCLTNNEFRYLPLWAGGDDDGSGGVFTDQGIPNLETDGFSMPGPAIHTGSTAPSTTSYSNIAPSEGQSTVQCASHKATGSQWADVVSLVSSEGHAIEDESHGPTPDEKPEDTEDTFIDMDTSADDFEDYFDTDSEDNDTVIVGTPSQSEPIEETSELLEHMSLEMDADSK</sequence>
<reference evidence="3" key="1">
    <citation type="journal article" date="2017" name="Genome Biol.">
        <title>Comparative genomics reveals high biological diversity and specific adaptations in the industrially and medically important fungal genus Aspergillus.</title>
        <authorList>
            <person name="de Vries R.P."/>
            <person name="Riley R."/>
            <person name="Wiebenga A."/>
            <person name="Aguilar-Osorio G."/>
            <person name="Amillis S."/>
            <person name="Uchima C.A."/>
            <person name="Anderluh G."/>
            <person name="Asadollahi M."/>
            <person name="Askin M."/>
            <person name="Barry K."/>
            <person name="Battaglia E."/>
            <person name="Bayram O."/>
            <person name="Benocci T."/>
            <person name="Braus-Stromeyer S.A."/>
            <person name="Caldana C."/>
            <person name="Canovas D."/>
            <person name="Cerqueira G.C."/>
            <person name="Chen F."/>
            <person name="Chen W."/>
            <person name="Choi C."/>
            <person name="Clum A."/>
            <person name="Dos Santos R.A."/>
            <person name="Damasio A.R."/>
            <person name="Diallinas G."/>
            <person name="Emri T."/>
            <person name="Fekete E."/>
            <person name="Flipphi M."/>
            <person name="Freyberg S."/>
            <person name="Gallo A."/>
            <person name="Gournas C."/>
            <person name="Habgood R."/>
            <person name="Hainaut M."/>
            <person name="Harispe M.L."/>
            <person name="Henrissat B."/>
            <person name="Hilden K.S."/>
            <person name="Hope R."/>
            <person name="Hossain A."/>
            <person name="Karabika E."/>
            <person name="Karaffa L."/>
            <person name="Karanyi Z."/>
            <person name="Krasevec N."/>
            <person name="Kuo A."/>
            <person name="Kusch H."/>
            <person name="LaButti K."/>
            <person name="Lagendijk E.L."/>
            <person name="Lapidus A."/>
            <person name="Levasseur A."/>
            <person name="Lindquist E."/>
            <person name="Lipzen A."/>
            <person name="Logrieco A.F."/>
            <person name="MacCabe A."/>
            <person name="Maekelae M.R."/>
            <person name="Malavazi I."/>
            <person name="Melin P."/>
            <person name="Meyer V."/>
            <person name="Mielnichuk N."/>
            <person name="Miskei M."/>
            <person name="Molnar A.P."/>
            <person name="Mule G."/>
            <person name="Ngan C.Y."/>
            <person name="Orejas M."/>
            <person name="Orosz E."/>
            <person name="Ouedraogo J.P."/>
            <person name="Overkamp K.M."/>
            <person name="Park H.-S."/>
            <person name="Perrone G."/>
            <person name="Piumi F."/>
            <person name="Punt P.J."/>
            <person name="Ram A.F."/>
            <person name="Ramon A."/>
            <person name="Rauscher S."/>
            <person name="Record E."/>
            <person name="Riano-Pachon D.M."/>
            <person name="Robert V."/>
            <person name="Roehrig J."/>
            <person name="Ruller R."/>
            <person name="Salamov A."/>
            <person name="Salih N.S."/>
            <person name="Samson R.A."/>
            <person name="Sandor E."/>
            <person name="Sanguinetti M."/>
            <person name="Schuetze T."/>
            <person name="Sepcic K."/>
            <person name="Shelest E."/>
            <person name="Sherlock G."/>
            <person name="Sophianopoulou V."/>
            <person name="Squina F.M."/>
            <person name="Sun H."/>
            <person name="Susca A."/>
            <person name="Todd R.B."/>
            <person name="Tsang A."/>
            <person name="Unkles S.E."/>
            <person name="van de Wiele N."/>
            <person name="van Rossen-Uffink D."/>
            <person name="Oliveira J.V."/>
            <person name="Vesth T.C."/>
            <person name="Visser J."/>
            <person name="Yu J.-H."/>
            <person name="Zhou M."/>
            <person name="Andersen M.R."/>
            <person name="Archer D.B."/>
            <person name="Baker S.E."/>
            <person name="Benoit I."/>
            <person name="Brakhage A.A."/>
            <person name="Braus G.H."/>
            <person name="Fischer R."/>
            <person name="Frisvad J.C."/>
            <person name="Goldman G.H."/>
            <person name="Houbraken J."/>
            <person name="Oakley B."/>
            <person name="Pocsi I."/>
            <person name="Scazzocchio C."/>
            <person name="Seiboth B."/>
            <person name="vanKuyk P.A."/>
            <person name="Wortman J."/>
            <person name="Dyer P.S."/>
            <person name="Grigoriev I.V."/>
        </authorList>
    </citation>
    <scope>NUCLEOTIDE SEQUENCE [LARGE SCALE GENOMIC DNA]</scope>
    <source>
        <strain evidence="3">CBS 106.47</strain>
    </source>
</reference>
<name>A0A1M3TPQ1_ASPLC</name>
<dbReference type="OrthoDB" id="5371510at2759"/>
<gene>
    <name evidence="2" type="ORF">ASPFODRAFT_548370</name>
</gene>
<dbReference type="AlphaFoldDB" id="A0A1M3TPQ1"/>
<feature type="compositionally biased region" description="Basic and acidic residues" evidence="1">
    <location>
        <begin position="658"/>
        <end position="671"/>
    </location>
</feature>
<dbReference type="EMBL" id="KV878239">
    <property type="protein sequence ID" value="OJZ88572.1"/>
    <property type="molecule type" value="Genomic_DNA"/>
</dbReference>
<evidence type="ECO:0000313" key="3">
    <source>
        <dbReference type="Proteomes" id="UP000184063"/>
    </source>
</evidence>
<protein>
    <submittedName>
        <fullName evidence="2">Uncharacterized protein</fullName>
    </submittedName>
</protein>
<organism evidence="2 3">
    <name type="scientific">Aspergillus luchuensis (strain CBS 106.47)</name>
    <dbReference type="NCBI Taxonomy" id="1137211"/>
    <lineage>
        <taxon>Eukaryota</taxon>
        <taxon>Fungi</taxon>
        <taxon>Dikarya</taxon>
        <taxon>Ascomycota</taxon>
        <taxon>Pezizomycotina</taxon>
        <taxon>Eurotiomycetes</taxon>
        <taxon>Eurotiomycetidae</taxon>
        <taxon>Eurotiales</taxon>
        <taxon>Aspergillaceae</taxon>
        <taxon>Aspergillus</taxon>
        <taxon>Aspergillus subgen. Circumdati</taxon>
    </lineage>
</organism>
<feature type="region of interest" description="Disordered" evidence="1">
    <location>
        <begin position="658"/>
        <end position="717"/>
    </location>
</feature>
<dbReference type="VEuPathDB" id="FungiDB:ASPFODRAFT_548370"/>
<dbReference type="Proteomes" id="UP000184063">
    <property type="component" value="Unassembled WGS sequence"/>
</dbReference>